<gene>
    <name evidence="1 3 4" type="ORF">SRAE_1000293700</name>
</gene>
<dbReference type="CTD" id="36377049"/>
<evidence type="ECO:0000313" key="3">
    <source>
        <dbReference type="WBParaSite" id="SRAE_1000293700.1"/>
    </source>
</evidence>
<name>A0A090MX23_STRRB</name>
<dbReference type="Proteomes" id="UP000035682">
    <property type="component" value="Unplaced"/>
</dbReference>
<organism evidence="1">
    <name type="scientific">Strongyloides ratti</name>
    <name type="common">Parasitic roundworm</name>
    <dbReference type="NCBI Taxonomy" id="34506"/>
    <lineage>
        <taxon>Eukaryota</taxon>
        <taxon>Metazoa</taxon>
        <taxon>Ecdysozoa</taxon>
        <taxon>Nematoda</taxon>
        <taxon>Chromadorea</taxon>
        <taxon>Rhabditida</taxon>
        <taxon>Tylenchina</taxon>
        <taxon>Panagrolaimomorpha</taxon>
        <taxon>Strongyloidoidea</taxon>
        <taxon>Strongyloididae</taxon>
        <taxon>Strongyloides</taxon>
    </lineage>
</organism>
<evidence type="ECO:0000313" key="1">
    <source>
        <dbReference type="EMBL" id="CEF64684.1"/>
    </source>
</evidence>
<sequence>MSRKLPTNQGEILYPAIGGVTPSAPPPSYEDVVEQVNNVNPGVGPQYIYPQPPIIGVSSPCGERYCPRGQIYIVDQHCGINGNSHCIESERRCAIRRKRRIIISE</sequence>
<evidence type="ECO:0000313" key="2">
    <source>
        <dbReference type="Proteomes" id="UP000035682"/>
    </source>
</evidence>
<dbReference type="GeneID" id="36377049"/>
<dbReference type="EMBL" id="LN609528">
    <property type="protein sequence ID" value="CEF64684.1"/>
    <property type="molecule type" value="Genomic_DNA"/>
</dbReference>
<accession>A0A090MX23</accession>
<keyword evidence="2" id="KW-1185">Reference proteome</keyword>
<evidence type="ECO:0000313" key="4">
    <source>
        <dbReference type="WormBase" id="SRAE_1000293700"/>
    </source>
</evidence>
<proteinExistence type="predicted"/>
<protein>
    <submittedName>
        <fullName evidence="1 3">Uncharacterized protein</fullName>
    </submittedName>
</protein>
<reference evidence="1 2" key="1">
    <citation type="submission" date="2014-09" db="EMBL/GenBank/DDBJ databases">
        <authorList>
            <person name="Martin A.A."/>
        </authorList>
    </citation>
    <scope>NUCLEOTIDE SEQUENCE</scope>
    <source>
        <strain evidence="2">ED321</strain>
        <strain evidence="1">ED321 Heterogonic</strain>
    </source>
</reference>
<dbReference type="RefSeq" id="XP_024503885.1">
    <property type="nucleotide sequence ID" value="XM_024650071.1"/>
</dbReference>
<dbReference type="AlphaFoldDB" id="A0A090MX23"/>
<reference evidence="3" key="2">
    <citation type="submission" date="2020-12" db="UniProtKB">
        <authorList>
            <consortium name="WormBaseParasite"/>
        </authorList>
    </citation>
    <scope>IDENTIFICATION</scope>
</reference>
<dbReference type="WBParaSite" id="SRAE_1000293700.1">
    <property type="protein sequence ID" value="SRAE_1000293700.1"/>
    <property type="gene ID" value="WBGene00259554"/>
</dbReference>
<dbReference type="WormBase" id="SRAE_1000293700">
    <property type="protein sequence ID" value="SRP07946"/>
    <property type="gene ID" value="WBGene00259554"/>
</dbReference>